<dbReference type="PANTHER" id="PTHR24171">
    <property type="entry name" value="ANKYRIN REPEAT DOMAIN-CONTAINING PROTEIN 39-RELATED"/>
    <property type="match status" value="1"/>
</dbReference>
<dbReference type="Proteomes" id="UP000695022">
    <property type="component" value="Unplaced"/>
</dbReference>
<dbReference type="Pfam" id="PF13637">
    <property type="entry name" value="Ank_4"/>
    <property type="match status" value="1"/>
</dbReference>
<gene>
    <name evidence="5" type="primary">LOC106813681</name>
</gene>
<proteinExistence type="predicted"/>
<dbReference type="PROSITE" id="PS50088">
    <property type="entry name" value="ANK_REPEAT"/>
    <property type="match status" value="5"/>
</dbReference>
<dbReference type="GeneID" id="106813681"/>
<protein>
    <submittedName>
        <fullName evidence="5">Ankyrin repeat domain-containing protein 29-like</fullName>
    </submittedName>
</protein>
<feature type="repeat" description="ANK" evidence="3">
    <location>
        <begin position="140"/>
        <end position="172"/>
    </location>
</feature>
<dbReference type="PRINTS" id="PR01415">
    <property type="entry name" value="ANKYRIN"/>
</dbReference>
<feature type="repeat" description="ANK" evidence="3">
    <location>
        <begin position="172"/>
        <end position="204"/>
    </location>
</feature>
<evidence type="ECO:0000256" key="1">
    <source>
        <dbReference type="ARBA" id="ARBA00022737"/>
    </source>
</evidence>
<organism evidence="4 5">
    <name type="scientific">Priapulus caudatus</name>
    <name type="common">Priapulid worm</name>
    <dbReference type="NCBI Taxonomy" id="37621"/>
    <lineage>
        <taxon>Eukaryota</taxon>
        <taxon>Metazoa</taxon>
        <taxon>Ecdysozoa</taxon>
        <taxon>Scalidophora</taxon>
        <taxon>Priapulida</taxon>
        <taxon>Priapulimorpha</taxon>
        <taxon>Priapulimorphida</taxon>
        <taxon>Priapulidae</taxon>
        <taxon>Priapulus</taxon>
    </lineage>
</organism>
<evidence type="ECO:0000256" key="3">
    <source>
        <dbReference type="PROSITE-ProRule" id="PRU00023"/>
    </source>
</evidence>
<dbReference type="Pfam" id="PF12796">
    <property type="entry name" value="Ank_2"/>
    <property type="match status" value="1"/>
</dbReference>
<accession>A0ABM1EME8</accession>
<sequence length="242" mass="25382">MASLNAKRGHSSSSNSSRSSSILILAAHVYIAVGMRGESSEGTTPLILAAANNHADCVNVLLEHGAEPNARRLTGTCALFFAAQGGFIDIVRLLLDSGTTIDTASYDGGTPLFVACQCNHIEVVEEMLKRGADIHAEMADGATPLFKAAHKGNLECVEELVKYGANLGALENGESALHAAALFGHMAVVKHLMVNGSIPDLKNKDGFSPIDLAKDSGYGSIADYLRKCRHTTANGMSSQTAV</sequence>
<keyword evidence="2 3" id="KW-0040">ANK repeat</keyword>
<dbReference type="RefSeq" id="XP_014673369.1">
    <property type="nucleotide sequence ID" value="XM_014817883.1"/>
</dbReference>
<dbReference type="PANTHER" id="PTHR24171:SF9">
    <property type="entry name" value="ANKYRIN REPEAT DOMAIN-CONTAINING PROTEIN 39"/>
    <property type="match status" value="1"/>
</dbReference>
<evidence type="ECO:0000313" key="4">
    <source>
        <dbReference type="Proteomes" id="UP000695022"/>
    </source>
</evidence>
<keyword evidence="1" id="KW-0677">Repeat</keyword>
<dbReference type="SUPFAM" id="SSF48403">
    <property type="entry name" value="Ankyrin repeat"/>
    <property type="match status" value="1"/>
</dbReference>
<feature type="repeat" description="ANK" evidence="3">
    <location>
        <begin position="74"/>
        <end position="106"/>
    </location>
</feature>
<dbReference type="InterPro" id="IPR002110">
    <property type="entry name" value="Ankyrin_rpt"/>
</dbReference>
<evidence type="ECO:0000313" key="5">
    <source>
        <dbReference type="RefSeq" id="XP_014673369.1"/>
    </source>
</evidence>
<evidence type="ECO:0000256" key="2">
    <source>
        <dbReference type="ARBA" id="ARBA00023043"/>
    </source>
</evidence>
<reference evidence="5" key="1">
    <citation type="submission" date="2025-08" db="UniProtKB">
        <authorList>
            <consortium name="RefSeq"/>
        </authorList>
    </citation>
    <scope>IDENTIFICATION</scope>
</reference>
<feature type="repeat" description="ANK" evidence="3">
    <location>
        <begin position="41"/>
        <end position="73"/>
    </location>
</feature>
<dbReference type="InterPro" id="IPR036770">
    <property type="entry name" value="Ankyrin_rpt-contain_sf"/>
</dbReference>
<name>A0ABM1EME8_PRICU</name>
<feature type="repeat" description="ANK" evidence="3">
    <location>
        <begin position="107"/>
        <end position="139"/>
    </location>
</feature>
<dbReference type="SMART" id="SM00248">
    <property type="entry name" value="ANK"/>
    <property type="match status" value="5"/>
</dbReference>
<dbReference type="PROSITE" id="PS50297">
    <property type="entry name" value="ANK_REP_REGION"/>
    <property type="match status" value="5"/>
</dbReference>
<dbReference type="Gene3D" id="1.25.40.20">
    <property type="entry name" value="Ankyrin repeat-containing domain"/>
    <property type="match status" value="1"/>
</dbReference>
<dbReference type="Pfam" id="PF00023">
    <property type="entry name" value="Ank"/>
    <property type="match status" value="1"/>
</dbReference>
<keyword evidence="4" id="KW-1185">Reference proteome</keyword>